<dbReference type="SUPFAM" id="SSF81301">
    <property type="entry name" value="Nucleotidyltransferase"/>
    <property type="match status" value="1"/>
</dbReference>
<evidence type="ECO:0000256" key="8">
    <source>
        <dbReference type="ARBA" id="ARBA00022842"/>
    </source>
</evidence>
<dbReference type="PANTHER" id="PTHR33571">
    <property type="entry name" value="SSL8005 PROTEIN"/>
    <property type="match status" value="1"/>
</dbReference>
<evidence type="ECO:0000256" key="9">
    <source>
        <dbReference type="ARBA" id="ARBA00038276"/>
    </source>
</evidence>
<evidence type="ECO:0000256" key="7">
    <source>
        <dbReference type="ARBA" id="ARBA00022840"/>
    </source>
</evidence>
<evidence type="ECO:0000313" key="11">
    <source>
        <dbReference type="EMBL" id="SFK84443.1"/>
    </source>
</evidence>
<feature type="domain" description="Polymerase nucleotidyl transferase" evidence="10">
    <location>
        <begin position="14"/>
        <end position="93"/>
    </location>
</feature>
<keyword evidence="7" id="KW-0067">ATP-binding</keyword>
<dbReference type="Gene3D" id="3.30.460.10">
    <property type="entry name" value="Beta Polymerase, domain 2"/>
    <property type="match status" value="1"/>
</dbReference>
<evidence type="ECO:0000256" key="6">
    <source>
        <dbReference type="ARBA" id="ARBA00022741"/>
    </source>
</evidence>
<evidence type="ECO:0000259" key="10">
    <source>
        <dbReference type="Pfam" id="PF01909"/>
    </source>
</evidence>
<comment type="cofactor">
    <cofactor evidence="1">
        <name>Mg(2+)</name>
        <dbReference type="ChEBI" id="CHEBI:18420"/>
    </cofactor>
</comment>
<protein>
    <recommendedName>
        <fullName evidence="10">Polymerase nucleotidyl transferase domain-containing protein</fullName>
    </recommendedName>
</protein>
<dbReference type="Proteomes" id="UP000199111">
    <property type="component" value="Unassembled WGS sequence"/>
</dbReference>
<dbReference type="GeneID" id="96302687"/>
<dbReference type="InterPro" id="IPR043519">
    <property type="entry name" value="NT_sf"/>
</dbReference>
<gene>
    <name evidence="11" type="ORF">SAMN05216275_13778</name>
</gene>
<keyword evidence="12" id="KW-1185">Reference proteome</keyword>
<evidence type="ECO:0000256" key="1">
    <source>
        <dbReference type="ARBA" id="ARBA00001946"/>
    </source>
</evidence>
<dbReference type="GO" id="GO:0005524">
    <property type="term" value="F:ATP binding"/>
    <property type="evidence" value="ECO:0007669"/>
    <property type="project" value="UniProtKB-KW"/>
</dbReference>
<comment type="similarity">
    <text evidence="9">Belongs to the MntA antitoxin family.</text>
</comment>
<accession>A0A1I4CUJ3</accession>
<organism evidence="11 12">
    <name type="scientific">Streptosporangium canum</name>
    <dbReference type="NCBI Taxonomy" id="324952"/>
    <lineage>
        <taxon>Bacteria</taxon>
        <taxon>Bacillati</taxon>
        <taxon>Actinomycetota</taxon>
        <taxon>Actinomycetes</taxon>
        <taxon>Streptosporangiales</taxon>
        <taxon>Streptosporangiaceae</taxon>
        <taxon>Streptosporangium</taxon>
    </lineage>
</organism>
<keyword evidence="2" id="KW-1277">Toxin-antitoxin system</keyword>
<reference evidence="12" key="1">
    <citation type="submission" date="2016-10" db="EMBL/GenBank/DDBJ databases">
        <authorList>
            <person name="Varghese N."/>
            <person name="Submissions S."/>
        </authorList>
    </citation>
    <scope>NUCLEOTIDE SEQUENCE [LARGE SCALE GENOMIC DNA]</scope>
    <source>
        <strain evidence="12">CGMCC 4.2126</strain>
    </source>
</reference>
<dbReference type="GO" id="GO:0046872">
    <property type="term" value="F:metal ion binding"/>
    <property type="evidence" value="ECO:0007669"/>
    <property type="project" value="UniProtKB-KW"/>
</dbReference>
<keyword evidence="6" id="KW-0547">Nucleotide-binding</keyword>
<keyword evidence="8" id="KW-0460">Magnesium</keyword>
<keyword evidence="5" id="KW-0479">Metal-binding</keyword>
<dbReference type="AlphaFoldDB" id="A0A1I4CUJ3"/>
<evidence type="ECO:0000313" key="12">
    <source>
        <dbReference type="Proteomes" id="UP000199111"/>
    </source>
</evidence>
<evidence type="ECO:0000256" key="2">
    <source>
        <dbReference type="ARBA" id="ARBA00022649"/>
    </source>
</evidence>
<evidence type="ECO:0000256" key="4">
    <source>
        <dbReference type="ARBA" id="ARBA00022695"/>
    </source>
</evidence>
<dbReference type="InterPro" id="IPR002934">
    <property type="entry name" value="Polymerase_NTP_transf_dom"/>
</dbReference>
<dbReference type="Pfam" id="PF01909">
    <property type="entry name" value="NTP_transf_2"/>
    <property type="match status" value="1"/>
</dbReference>
<dbReference type="InterPro" id="IPR052038">
    <property type="entry name" value="Type-VII_TA_antitoxin"/>
</dbReference>
<proteinExistence type="inferred from homology"/>
<keyword evidence="3" id="KW-0808">Transferase</keyword>
<dbReference type="CDD" id="cd05403">
    <property type="entry name" value="NT_KNTase_like"/>
    <property type="match status" value="1"/>
</dbReference>
<dbReference type="GO" id="GO:0016779">
    <property type="term" value="F:nucleotidyltransferase activity"/>
    <property type="evidence" value="ECO:0007669"/>
    <property type="project" value="UniProtKB-KW"/>
</dbReference>
<dbReference type="EMBL" id="FOQY01000037">
    <property type="protein sequence ID" value="SFK84443.1"/>
    <property type="molecule type" value="Genomic_DNA"/>
</dbReference>
<dbReference type="PANTHER" id="PTHR33571:SF12">
    <property type="entry name" value="BSL3053 PROTEIN"/>
    <property type="match status" value="1"/>
</dbReference>
<evidence type="ECO:0000256" key="5">
    <source>
        <dbReference type="ARBA" id="ARBA00022723"/>
    </source>
</evidence>
<name>A0A1I4CUJ3_9ACTN</name>
<sequence length="98" mass="11003">MSVDFTTVHAQLVKLCERYEIAELAVFGSVARGEDGDDSDVDLLYVLKPDSNIGLEFFQFQEELEGLLGRKVDVVSKEGLHWVIRDQVLTDARVLYAA</sequence>
<keyword evidence="4" id="KW-0548">Nucleotidyltransferase</keyword>
<dbReference type="RefSeq" id="WP_093891224.1">
    <property type="nucleotide sequence ID" value="NZ_FOQY01000037.1"/>
</dbReference>
<evidence type="ECO:0000256" key="3">
    <source>
        <dbReference type="ARBA" id="ARBA00022679"/>
    </source>
</evidence>